<gene>
    <name evidence="1" type="ORF">OG835_01245</name>
</gene>
<protein>
    <submittedName>
        <fullName evidence="1">Tetratricopeptide repeat protein</fullName>
    </submittedName>
</protein>
<sequence length="934" mass="102860">MAVEFGLLGTIEMRVDSRPADAGHLRQRCVLAALLVDANRVIPADELIDRIWADRAPQRARGTLHGYLSRLRQTLQRTTHDVRIVRQPGGYLLEVDAAAVDLHRFRDLVGQARMADDERAATLMGRALELWRGEPFATVDTPWFCDLRQALERERLSAELDNTDIRLRSGLHGELLPGLTARAAQHPLDERLTGQFMLALYRSGRASDALTCYHRLRRRLAEELGTDPGPQLQQLHQQILTADHALTVPKPEPAPHTAARTPIPRQLPSRPSSFTGREHQVAALTKALDSANEPGGTVAISAIGGSGGIGKTWLALHWAHDHINRFPDGQLYVDLRGFDPSGEPVTPAAAVRGFLDALGVDSGAVPVDVQAQIGLYRSLVQGKRMLIMLDNAADAEQAAALLPGSTTCTVLVTSRRRLAGLTSAHGARMLTLDVLTDSEARELIHRHLGEGRAAAEPEAVAALLKHCAGLPLAISVVAARAAAHPDFPLTVLAEDLQDESARLDALDAGDLTSSVRAAFTVSYRALTVGAAEVFRLVALAPGPEIGLAAVGSLVARPATAVRVALRELENAHLIRQFVPGRYRLHDLVRLYAAERAGHDQPEESRQQAMRRLTDFYLHTTYAGDRILSPMHHQSLELGLPSDGSTVESLSGQEAVLTWFRTEHACLLAAQRLAAEQGWDILVWQLAWVLDGFLWRQGRLHDHVTLWRTALAAAERLGMANMRARAHRRLGHVCARAGNHDDALEHTHLALASAEEAGDITEQARVHDVIAWAWAKQGDDRQALTHVRHTLRLQRMAEDPLAEANALNAVGWYEARTDNYEQALAHCEQALALHRRHAFPDGEACTLDSLGYIAHSSHRHAQALAYYRQAHTLFQKLGNNYEEANTLAHIGDVHHALGQHDQARQIWQEAADLYQTQHREDDAKQLRDKLRTLKP</sequence>
<evidence type="ECO:0000313" key="2">
    <source>
        <dbReference type="Proteomes" id="UP001348369"/>
    </source>
</evidence>
<proteinExistence type="predicted"/>
<reference evidence="1" key="1">
    <citation type="submission" date="2022-10" db="EMBL/GenBank/DDBJ databases">
        <title>The complete genomes of actinobacterial strains from the NBC collection.</title>
        <authorList>
            <person name="Joergensen T.S."/>
            <person name="Alvarez Arevalo M."/>
            <person name="Sterndorff E.B."/>
            <person name="Faurdal D."/>
            <person name="Vuksanovic O."/>
            <person name="Mourched A.-S."/>
            <person name="Charusanti P."/>
            <person name="Shaw S."/>
            <person name="Blin K."/>
            <person name="Weber T."/>
        </authorList>
    </citation>
    <scope>NUCLEOTIDE SEQUENCE</scope>
    <source>
        <strain evidence="1">NBC 01771</strain>
    </source>
</reference>
<dbReference type="Proteomes" id="UP001348369">
    <property type="component" value="Chromosome"/>
</dbReference>
<keyword evidence="2" id="KW-1185">Reference proteome</keyword>
<evidence type="ECO:0000313" key="1">
    <source>
        <dbReference type="EMBL" id="WSB95784.1"/>
    </source>
</evidence>
<accession>A0ACD4ZBP7</accession>
<dbReference type="EMBL" id="CP109109">
    <property type="protein sequence ID" value="WSB95784.1"/>
    <property type="molecule type" value="Genomic_DNA"/>
</dbReference>
<name>A0ACD4ZBP7_9ACTN</name>
<organism evidence="1 2">
    <name type="scientific">Streptomyces scopuliridis</name>
    <dbReference type="NCBI Taxonomy" id="452529"/>
    <lineage>
        <taxon>Bacteria</taxon>
        <taxon>Bacillati</taxon>
        <taxon>Actinomycetota</taxon>
        <taxon>Actinomycetes</taxon>
        <taxon>Kitasatosporales</taxon>
        <taxon>Streptomycetaceae</taxon>
        <taxon>Streptomyces</taxon>
    </lineage>
</organism>